<proteinExistence type="predicted"/>
<evidence type="ECO:0000313" key="2">
    <source>
        <dbReference type="Proteomes" id="UP001279734"/>
    </source>
</evidence>
<gene>
    <name evidence="1" type="ORF">Nepgr_017841</name>
</gene>
<reference evidence="1" key="1">
    <citation type="submission" date="2023-05" db="EMBL/GenBank/DDBJ databases">
        <title>Nepenthes gracilis genome sequencing.</title>
        <authorList>
            <person name="Fukushima K."/>
        </authorList>
    </citation>
    <scope>NUCLEOTIDE SEQUENCE</scope>
    <source>
        <strain evidence="1">SING2019-196</strain>
    </source>
</reference>
<organism evidence="1 2">
    <name type="scientific">Nepenthes gracilis</name>
    <name type="common">Slender pitcher plant</name>
    <dbReference type="NCBI Taxonomy" id="150966"/>
    <lineage>
        <taxon>Eukaryota</taxon>
        <taxon>Viridiplantae</taxon>
        <taxon>Streptophyta</taxon>
        <taxon>Embryophyta</taxon>
        <taxon>Tracheophyta</taxon>
        <taxon>Spermatophyta</taxon>
        <taxon>Magnoliopsida</taxon>
        <taxon>eudicotyledons</taxon>
        <taxon>Gunneridae</taxon>
        <taxon>Pentapetalae</taxon>
        <taxon>Caryophyllales</taxon>
        <taxon>Nepenthaceae</taxon>
        <taxon>Nepenthes</taxon>
    </lineage>
</organism>
<comment type="caution">
    <text evidence="1">The sequence shown here is derived from an EMBL/GenBank/DDBJ whole genome shotgun (WGS) entry which is preliminary data.</text>
</comment>
<name>A0AAD3SS70_NEPGR</name>
<dbReference type="Proteomes" id="UP001279734">
    <property type="component" value="Unassembled WGS sequence"/>
</dbReference>
<dbReference type="EMBL" id="BSYO01000016">
    <property type="protein sequence ID" value="GMH16000.1"/>
    <property type="molecule type" value="Genomic_DNA"/>
</dbReference>
<sequence>MAPRATIDQLVRTKRPSVRMGPITTSSLAQMSVAVGPNEGYVPLESAAIGDLAVGEGDIPIPTPTPTSYGVSTVLHLYPRNLYLTILLTSQKVILGLMRPNLGRLRKCLKSRF</sequence>
<accession>A0AAD3SS70</accession>
<evidence type="ECO:0000313" key="1">
    <source>
        <dbReference type="EMBL" id="GMH16000.1"/>
    </source>
</evidence>
<dbReference type="AlphaFoldDB" id="A0AAD3SS70"/>
<protein>
    <submittedName>
        <fullName evidence="1">Uncharacterized protein</fullName>
    </submittedName>
</protein>
<keyword evidence="2" id="KW-1185">Reference proteome</keyword>